<evidence type="ECO:0000313" key="2">
    <source>
        <dbReference type="Proteomes" id="UP000271291"/>
    </source>
</evidence>
<proteinExistence type="predicted"/>
<accession>A0A3S9ZPX7</accession>
<dbReference type="Proteomes" id="UP000271291">
    <property type="component" value="Chromosome"/>
</dbReference>
<dbReference type="RefSeq" id="WP_127182377.1">
    <property type="nucleotide sequence ID" value="NZ_CP034687.1"/>
</dbReference>
<dbReference type="OrthoDB" id="4245671at2"/>
<gene>
    <name evidence="1" type="ORF">ELQ87_39240</name>
</gene>
<evidence type="ECO:0000313" key="1">
    <source>
        <dbReference type="EMBL" id="AZS89613.1"/>
    </source>
</evidence>
<organism evidence="1 2">
    <name type="scientific">Streptomyces griseoviridis</name>
    <dbReference type="NCBI Taxonomy" id="45398"/>
    <lineage>
        <taxon>Bacteria</taxon>
        <taxon>Bacillati</taxon>
        <taxon>Actinomycetota</taxon>
        <taxon>Actinomycetes</taxon>
        <taxon>Kitasatosporales</taxon>
        <taxon>Streptomycetaceae</taxon>
        <taxon>Streptomyces</taxon>
    </lineage>
</organism>
<name>A0A3S9ZPX7_STRGD</name>
<dbReference type="AlphaFoldDB" id="A0A3S9ZPX7"/>
<dbReference type="KEGG" id="sgd:ELQ87_39240"/>
<reference evidence="1 2" key="1">
    <citation type="submission" date="2018-12" db="EMBL/GenBank/DDBJ databases">
        <title>Streptomyces griseoviridis F1-27 complete genome.</title>
        <authorList>
            <person name="Mariita R.M."/>
            <person name="Sello J.K."/>
        </authorList>
    </citation>
    <scope>NUCLEOTIDE SEQUENCE [LARGE SCALE GENOMIC DNA]</scope>
    <source>
        <strain evidence="1 2">F1-27</strain>
    </source>
</reference>
<sequence>MANAYGEVLRGVREGTCTSCGTPRAELVHLWFTPDADIRRCSECGGETPLEILVSAPPSEVTRPGAG</sequence>
<dbReference type="EMBL" id="CP034687">
    <property type="protein sequence ID" value="AZS89613.1"/>
    <property type="molecule type" value="Genomic_DNA"/>
</dbReference>
<protein>
    <submittedName>
        <fullName evidence="1">Uncharacterized protein</fullName>
    </submittedName>
</protein>